<dbReference type="InterPro" id="IPR001660">
    <property type="entry name" value="SAM"/>
</dbReference>
<proteinExistence type="predicted"/>
<dbReference type="PANTHER" id="PTHR12247">
    <property type="entry name" value="POLYCOMB GROUP PROTEIN"/>
    <property type="match status" value="1"/>
</dbReference>
<dbReference type="InterPro" id="IPR013761">
    <property type="entry name" value="SAM/pointed_sf"/>
</dbReference>
<dbReference type="Pfam" id="PF00536">
    <property type="entry name" value="SAM_1"/>
    <property type="match status" value="1"/>
</dbReference>
<dbReference type="GO" id="GO:0045892">
    <property type="term" value="P:negative regulation of DNA-templated transcription"/>
    <property type="evidence" value="ECO:0007669"/>
    <property type="project" value="TreeGrafter"/>
</dbReference>
<evidence type="ECO:0000259" key="2">
    <source>
        <dbReference type="PROSITE" id="PS50105"/>
    </source>
</evidence>
<feature type="compositionally biased region" description="Polar residues" evidence="1">
    <location>
        <begin position="474"/>
        <end position="500"/>
    </location>
</feature>
<name>A0A151NB95_ALLMI</name>
<dbReference type="Gene3D" id="1.10.150.50">
    <property type="entry name" value="Transcription Factor, Ets-1"/>
    <property type="match status" value="1"/>
</dbReference>
<dbReference type="CDD" id="cd09579">
    <property type="entry name" value="SAM_Samd7_11"/>
    <property type="match status" value="1"/>
</dbReference>
<dbReference type="PANTHER" id="PTHR12247:SF89">
    <property type="entry name" value="STERILE ALPHA MOTIF DOMAIN-CONTAINING PROTEIN 7"/>
    <property type="match status" value="1"/>
</dbReference>
<dbReference type="eggNOG" id="KOG3829">
    <property type="taxonomic scope" value="Eukaryota"/>
</dbReference>
<reference evidence="3 4" key="1">
    <citation type="journal article" date="2012" name="Genome Biol.">
        <title>Sequencing three crocodilian genomes to illuminate the evolution of archosaurs and amniotes.</title>
        <authorList>
            <person name="St John J.A."/>
            <person name="Braun E.L."/>
            <person name="Isberg S.R."/>
            <person name="Miles L.G."/>
            <person name="Chong A.Y."/>
            <person name="Gongora J."/>
            <person name="Dalzell P."/>
            <person name="Moran C."/>
            <person name="Bed'hom B."/>
            <person name="Abzhanov A."/>
            <person name="Burgess S.C."/>
            <person name="Cooksey A.M."/>
            <person name="Castoe T.A."/>
            <person name="Crawford N.G."/>
            <person name="Densmore L.D."/>
            <person name="Drew J.C."/>
            <person name="Edwards S.V."/>
            <person name="Faircloth B.C."/>
            <person name="Fujita M.K."/>
            <person name="Greenwold M.J."/>
            <person name="Hoffmann F.G."/>
            <person name="Howard J.M."/>
            <person name="Iguchi T."/>
            <person name="Janes D.E."/>
            <person name="Khan S.Y."/>
            <person name="Kohno S."/>
            <person name="de Koning A.J."/>
            <person name="Lance S.L."/>
            <person name="McCarthy F.M."/>
            <person name="McCormack J.E."/>
            <person name="Merchant M.E."/>
            <person name="Peterson D.G."/>
            <person name="Pollock D.D."/>
            <person name="Pourmand N."/>
            <person name="Raney B.J."/>
            <person name="Roessler K.A."/>
            <person name="Sanford J.R."/>
            <person name="Sawyer R.H."/>
            <person name="Schmidt C.J."/>
            <person name="Triplett E.W."/>
            <person name="Tuberville T.D."/>
            <person name="Venegas-Anaya M."/>
            <person name="Howard J.T."/>
            <person name="Jarvis E.D."/>
            <person name="Guillette L.J.Jr."/>
            <person name="Glenn T.C."/>
            <person name="Green R.E."/>
            <person name="Ray D.A."/>
        </authorList>
    </citation>
    <scope>NUCLEOTIDE SEQUENCE [LARGE SCALE GENOMIC DNA]</scope>
    <source>
        <strain evidence="3">KSC_2009_1</strain>
    </source>
</reference>
<evidence type="ECO:0000256" key="1">
    <source>
        <dbReference type="SAM" id="MobiDB-lite"/>
    </source>
</evidence>
<organism evidence="3 4">
    <name type="scientific">Alligator mississippiensis</name>
    <name type="common">American alligator</name>
    <dbReference type="NCBI Taxonomy" id="8496"/>
    <lineage>
        <taxon>Eukaryota</taxon>
        <taxon>Metazoa</taxon>
        <taxon>Chordata</taxon>
        <taxon>Craniata</taxon>
        <taxon>Vertebrata</taxon>
        <taxon>Euteleostomi</taxon>
        <taxon>Archelosauria</taxon>
        <taxon>Archosauria</taxon>
        <taxon>Crocodylia</taxon>
        <taxon>Alligatoridae</taxon>
        <taxon>Alligatorinae</taxon>
        <taxon>Alligator</taxon>
    </lineage>
</organism>
<dbReference type="InterPro" id="IPR050548">
    <property type="entry name" value="PcG_chromatin_remod_factors"/>
</dbReference>
<dbReference type="GO" id="GO:0042393">
    <property type="term" value="F:histone binding"/>
    <property type="evidence" value="ECO:0007669"/>
    <property type="project" value="TreeGrafter"/>
</dbReference>
<dbReference type="KEGG" id="amj:102563672"/>
<accession>A0A151NB95</accession>
<dbReference type="GO" id="GO:0003682">
    <property type="term" value="F:chromatin binding"/>
    <property type="evidence" value="ECO:0007669"/>
    <property type="project" value="TreeGrafter"/>
</dbReference>
<gene>
    <name evidence="3" type="primary">SAMD7</name>
    <name evidence="3" type="ORF">Y1Q_0024662</name>
</gene>
<keyword evidence="4" id="KW-1185">Reference proteome</keyword>
<feature type="compositionally biased region" description="Basic and acidic residues" evidence="1">
    <location>
        <begin position="278"/>
        <end position="299"/>
    </location>
</feature>
<dbReference type="EMBL" id="AKHW03003627">
    <property type="protein sequence ID" value="KYO34083.1"/>
    <property type="molecule type" value="Genomic_DNA"/>
</dbReference>
<feature type="region of interest" description="Disordered" evidence="1">
    <location>
        <begin position="223"/>
        <end position="310"/>
    </location>
</feature>
<evidence type="ECO:0000313" key="3">
    <source>
        <dbReference type="EMBL" id="KYO34083.1"/>
    </source>
</evidence>
<dbReference type="OrthoDB" id="9943471at2759"/>
<dbReference type="GO" id="GO:0005634">
    <property type="term" value="C:nucleus"/>
    <property type="evidence" value="ECO:0007669"/>
    <property type="project" value="TreeGrafter"/>
</dbReference>
<dbReference type="SUPFAM" id="SSF47769">
    <property type="entry name" value="SAM/Pointed domain"/>
    <property type="match status" value="1"/>
</dbReference>
<dbReference type="STRING" id="8496.A0A151NB95"/>
<dbReference type="AlphaFoldDB" id="A0A151NB95"/>
<feature type="compositionally biased region" description="Basic residues" evidence="1">
    <location>
        <begin position="237"/>
        <end position="247"/>
    </location>
</feature>
<dbReference type="SMART" id="SM00454">
    <property type="entry name" value="SAM"/>
    <property type="match status" value="1"/>
</dbReference>
<protein>
    <submittedName>
        <fullName evidence="3">Sterile alpha motif domain-containing protein 7</fullName>
    </submittedName>
</protein>
<evidence type="ECO:0000313" key="4">
    <source>
        <dbReference type="Proteomes" id="UP000050525"/>
    </source>
</evidence>
<feature type="region of interest" description="Disordered" evidence="1">
    <location>
        <begin position="474"/>
        <end position="531"/>
    </location>
</feature>
<sequence length="544" mass="59552">MTPRDHMRKISILGEQGTLEEKHLYRLASSMSAGELRQRQEMLIRNQMMAANPQLMGAGPQKMQAIPSQFEPRFVDRDLLPSTEMMASADPRQIHVASHLGPSIPQPTNMPNILSNRVYPGPGYTFLPPDSMEAVARRQELVQKQNIARMEMEMSAIFQQKEIEKAHRKGLLGLEAPFLYHGMPVSSAGFRGRHRLPDGHLPSDLYVHRTMLDDLHGNSVLVATSPYPPVSSLQRERGRRPGRRAGTHKTGDCNSNGSKSQSEDKTADSASAAADDEKEGKREAETETPSKQEQNKAHAEPSATVAKSCKEFEPGLRKSLATHEIPTGTNVCSSANEKDSSNSCTAFDDKYTYPSALTFSALPYGFPAPSNPLLPPGGHSLLLNGEDISSIEDIRKWTVNDVFNFIISLPGCSDCAQLFKDHAIDGETLPLLTEEHLLDTMGLKLGPALKIRSQVSRRLGNAFYMMNLPLSMPLPSTTGKPSDQPSDMTSPVHCNSSGDTLGSPCSLDPETSKTVEQLVSEGRENPCDTAGAQADFQMLSFQKS</sequence>
<dbReference type="Proteomes" id="UP000050525">
    <property type="component" value="Unassembled WGS sequence"/>
</dbReference>
<dbReference type="PROSITE" id="PS50105">
    <property type="entry name" value="SAM_DOMAIN"/>
    <property type="match status" value="1"/>
</dbReference>
<comment type="caution">
    <text evidence="3">The sequence shown here is derived from an EMBL/GenBank/DDBJ whole genome shotgun (WGS) entry which is preliminary data.</text>
</comment>
<feature type="domain" description="SAM" evidence="2">
    <location>
        <begin position="397"/>
        <end position="443"/>
    </location>
</feature>